<reference evidence="2" key="1">
    <citation type="journal article" date="2016" name="Stand. Genomic Sci.">
        <title>Complete genome sequence of Methanospirillum hungatei type strain JF1.</title>
        <authorList>
            <person name="Gunsalus R.P."/>
            <person name="Cook L.E."/>
            <person name="Crable B."/>
            <person name="Rohlin L."/>
            <person name="McDonald E."/>
            <person name="Mouttaki H."/>
            <person name="Sieber J.R."/>
            <person name="Poweleit N."/>
            <person name="Zhou H."/>
            <person name="Lapidus A.L."/>
            <person name="Daligault H.E."/>
            <person name="Land M."/>
            <person name="Gilna P."/>
            <person name="Ivanova N."/>
            <person name="Kyrpides N."/>
            <person name="Culley D.E."/>
            <person name="McInerney M.J."/>
        </authorList>
    </citation>
    <scope>NUCLEOTIDE SEQUENCE [LARGE SCALE GENOMIC DNA]</scope>
    <source>
        <strain evidence="2">ATCC 27890 / DSM 864 / NBRC 100397 / JF-1</strain>
    </source>
</reference>
<organism evidence="1 2">
    <name type="scientific">Methanospirillum hungatei JF-1 (strain ATCC 27890 / DSM 864 / NBRC 100397 / JF-1)</name>
    <dbReference type="NCBI Taxonomy" id="323259"/>
    <lineage>
        <taxon>Archaea</taxon>
        <taxon>Methanobacteriati</taxon>
        <taxon>Methanobacteriota</taxon>
        <taxon>Stenosarchaea group</taxon>
        <taxon>Methanomicrobia</taxon>
        <taxon>Methanomicrobiales</taxon>
        <taxon>Methanospirillaceae</taxon>
        <taxon>Methanospirillum</taxon>
    </lineage>
</organism>
<evidence type="ECO:0000313" key="1">
    <source>
        <dbReference type="EMBL" id="ABD41777.1"/>
    </source>
</evidence>
<dbReference type="EnsemblBacteria" id="ABD41777">
    <property type="protein sequence ID" value="ABD41777"/>
    <property type="gene ID" value="Mhun_2070"/>
</dbReference>
<keyword evidence="2" id="KW-1185">Reference proteome</keyword>
<dbReference type="AlphaFoldDB" id="Q2FMF5"/>
<gene>
    <name evidence="1" type="ordered locus">Mhun_2070</name>
</gene>
<dbReference type="OrthoDB" id="385887at2157"/>
<dbReference type="STRING" id="323259.Mhun_2070"/>
<dbReference type="Proteomes" id="UP000001941">
    <property type="component" value="Chromosome"/>
</dbReference>
<accession>Q2FMF5</accession>
<dbReference type="InParanoid" id="Q2FMF5"/>
<dbReference type="HOGENOM" id="CLU_709054_0_0_2"/>
<evidence type="ECO:0000313" key="2">
    <source>
        <dbReference type="Proteomes" id="UP000001941"/>
    </source>
</evidence>
<proteinExistence type="predicted"/>
<name>Q2FMF5_METHJ</name>
<dbReference type="EMBL" id="CP000254">
    <property type="protein sequence ID" value="ABD41777.1"/>
    <property type="molecule type" value="Genomic_DNA"/>
</dbReference>
<sequence>MGVHLVKFRGLVFIAIFVSIAVSAPSLASPLLVSGVENPLPIFIPELLTAPAPSWVTEGVRFSYNTMVSYGGAEVNQYGFALSSDNAGTGAGITQLTVVGISGDTIAVTTDSYAPKPPYDTMHLVHSHGSVYPAGCGPFWVNPDVIAAVADRSTQTFVVTHLPYSTGGTAYEAIKFDFSSDGAGGILTIIYDLKTGMLLYHKLDIKNNAWFQDGGEQYQRQSGSYSVFALRNIRTIQVPWMGGRIPTWVTDGLRLSYSGAKVFSVDGQIGPPAQYPRSSSYIFGSVTNRYVPLVVSTVSQDMVTSQSSTTTVSGMAHIGGIFIPPEAFGLGTGTFDQDPDTGIITSITRNDNEGIIVTKTNGYDYTTEFWYNSFGKLIQMVITIMTTTSSGFRSMEQTTMSLI</sequence>
<protein>
    <submittedName>
        <fullName evidence="1">Uncharacterized protein</fullName>
    </submittedName>
</protein>
<dbReference type="GeneID" id="3923654"/>
<dbReference type="RefSeq" id="WP_011449036.1">
    <property type="nucleotide sequence ID" value="NC_007796.1"/>
</dbReference>
<dbReference type="KEGG" id="mhu:Mhun_2070"/>